<organism evidence="2 3">
    <name type="scientific">Undibacterium cyanobacteriorum</name>
    <dbReference type="NCBI Taxonomy" id="3073561"/>
    <lineage>
        <taxon>Bacteria</taxon>
        <taxon>Pseudomonadati</taxon>
        <taxon>Pseudomonadota</taxon>
        <taxon>Betaproteobacteria</taxon>
        <taxon>Burkholderiales</taxon>
        <taxon>Oxalobacteraceae</taxon>
        <taxon>Undibacterium</taxon>
    </lineage>
</organism>
<keyword evidence="3" id="KW-1185">Reference proteome</keyword>
<proteinExistence type="predicted"/>
<evidence type="ECO:0008006" key="4">
    <source>
        <dbReference type="Google" id="ProtNLM"/>
    </source>
</evidence>
<keyword evidence="1" id="KW-0732">Signal</keyword>
<dbReference type="RefSeq" id="WP_309483229.1">
    <property type="nucleotide sequence ID" value="NZ_CP133720.1"/>
</dbReference>
<evidence type="ECO:0000313" key="3">
    <source>
        <dbReference type="Proteomes" id="UP001181355"/>
    </source>
</evidence>
<reference evidence="2" key="1">
    <citation type="submission" date="2023-09" db="EMBL/GenBank/DDBJ databases">
        <title>Undibacterium sp. 20NA77.5 isolated from freshwater.</title>
        <authorList>
            <person name="Le V."/>
            <person name="Ko S.-R."/>
            <person name="Ahn C.-Y."/>
            <person name="Oh H.-M."/>
        </authorList>
    </citation>
    <scope>NUCLEOTIDE SEQUENCE</scope>
    <source>
        <strain evidence="2">20NA77.5</strain>
    </source>
</reference>
<dbReference type="Gene3D" id="3.40.190.10">
    <property type="entry name" value="Periplasmic binding protein-like II"/>
    <property type="match status" value="1"/>
</dbReference>
<accession>A0ABY9RLB3</accession>
<protein>
    <recommendedName>
        <fullName evidence="4">Phosphate ABC transporter substrate-binding protein</fullName>
    </recommendedName>
</protein>
<evidence type="ECO:0000313" key="2">
    <source>
        <dbReference type="EMBL" id="WMW81751.1"/>
    </source>
</evidence>
<name>A0ABY9RLB3_9BURK</name>
<evidence type="ECO:0000256" key="1">
    <source>
        <dbReference type="SAM" id="SignalP"/>
    </source>
</evidence>
<dbReference type="Proteomes" id="UP001181355">
    <property type="component" value="Chromosome"/>
</dbReference>
<feature type="signal peptide" evidence="1">
    <location>
        <begin position="1"/>
        <end position="23"/>
    </location>
</feature>
<dbReference type="SUPFAM" id="SSF53850">
    <property type="entry name" value="Periplasmic binding protein-like II"/>
    <property type="match status" value="1"/>
</dbReference>
<dbReference type="EMBL" id="CP133720">
    <property type="protein sequence ID" value="WMW81751.1"/>
    <property type="molecule type" value="Genomic_DNA"/>
</dbReference>
<gene>
    <name evidence="2" type="ORF">RF679_05585</name>
</gene>
<feature type="chain" id="PRO_5045544824" description="Phosphate ABC transporter substrate-binding protein" evidence="1">
    <location>
        <begin position="24"/>
        <end position="133"/>
    </location>
</feature>
<sequence length="133" mass="14427">MQRIWKRTVLLLGFLLVCSTASAADLILICNKGINLSTADARDVYVGDKQVEGSTKLVPVDNSSLQKDFLDKVVKVDSAKYASIWAKKGFREGLNPPAVKNSDAEVIAFVKANPGAVGYVSKANDDVKVVHKY</sequence>